<feature type="compositionally biased region" description="Low complexity" evidence="1">
    <location>
        <begin position="151"/>
        <end position="162"/>
    </location>
</feature>
<dbReference type="AlphaFoldDB" id="A0A5N6TXJ5"/>
<feature type="region of interest" description="Disordered" evidence="1">
    <location>
        <begin position="1"/>
        <end position="52"/>
    </location>
</feature>
<feature type="compositionally biased region" description="Polar residues" evidence="1">
    <location>
        <begin position="87"/>
        <end position="103"/>
    </location>
</feature>
<name>A0A5N6TXJ5_ASPAV</name>
<proteinExistence type="predicted"/>
<organism evidence="2 3">
    <name type="scientific">Aspergillus avenaceus</name>
    <dbReference type="NCBI Taxonomy" id="36643"/>
    <lineage>
        <taxon>Eukaryota</taxon>
        <taxon>Fungi</taxon>
        <taxon>Dikarya</taxon>
        <taxon>Ascomycota</taxon>
        <taxon>Pezizomycotina</taxon>
        <taxon>Eurotiomycetes</taxon>
        <taxon>Eurotiomycetidae</taxon>
        <taxon>Eurotiales</taxon>
        <taxon>Aspergillaceae</taxon>
        <taxon>Aspergillus</taxon>
        <taxon>Aspergillus subgen. Circumdati</taxon>
    </lineage>
</organism>
<feature type="compositionally biased region" description="Polar residues" evidence="1">
    <location>
        <begin position="276"/>
        <end position="293"/>
    </location>
</feature>
<accession>A0A5N6TXJ5</accession>
<evidence type="ECO:0000256" key="1">
    <source>
        <dbReference type="SAM" id="MobiDB-lite"/>
    </source>
</evidence>
<evidence type="ECO:0000313" key="2">
    <source>
        <dbReference type="EMBL" id="KAE8150964.1"/>
    </source>
</evidence>
<feature type="compositionally biased region" description="Low complexity" evidence="1">
    <location>
        <begin position="334"/>
        <end position="358"/>
    </location>
</feature>
<feature type="region of interest" description="Disordered" evidence="1">
    <location>
        <begin position="575"/>
        <end position="642"/>
    </location>
</feature>
<feature type="region of interest" description="Disordered" evidence="1">
    <location>
        <begin position="435"/>
        <end position="500"/>
    </location>
</feature>
<evidence type="ECO:0000313" key="3">
    <source>
        <dbReference type="Proteomes" id="UP000325780"/>
    </source>
</evidence>
<dbReference type="EMBL" id="ML742081">
    <property type="protein sequence ID" value="KAE8150964.1"/>
    <property type="molecule type" value="Genomic_DNA"/>
</dbReference>
<dbReference type="Proteomes" id="UP000325780">
    <property type="component" value="Unassembled WGS sequence"/>
</dbReference>
<dbReference type="OrthoDB" id="419770at2759"/>
<sequence>MTHRQGLSRTLPKDFTFPSIGEPRTPERSSVHLDVPPPPPRHSSCRLRRSRVRSGTNVFAQAEYDFSSSSSNPSDIPLPSIEIPSLRDSTNTEPCLTIPTSNDRFLAPPRDRVALKTPPAQIRASPIESKPLGDWSLGDPQSNGETIERPSSASSHLSDSSVSSIETFASRRSVGGSCTSMESDSHDPFFFLEIPPKQTVEPPPLPRIQRHRLPARERWTMDMDNHLWNTYQLYIQDPTITPFKMTPGSIPPLGVTHRVAREAKKTWERRRVRLNKQISSTSKQCSSGDSTPTPKADAPKALWPKSETSTRRRLKLLCKRKFSIAPHYQRLMMSRSPTPLLESSSRSSQEPSQVEVSTNNSAAYATRDLGISLVSSSVPGPLTQLTMEGSSPKDGNGEWCSQPVPCNPSHGPIDPFANRPFSFDESEMAPRLGSPFTYHTWGPNNTRRRVQSHTPRARRETIHVTGSRLRSPPRMDLFSNGERHAHSTSTSAESPDEEATRRNLEELFRQGKLNDIGQRRVRIRNRGATMSSVNPGGLEQLFSPPSSSSRSEEGHAVDKSISHIRNLSGESIKRLGSPFKVDTPKRGLDSPARFARHAPSRSESFARGALPQSRPAPQVGRQGLPKGLPYDPTEPGISDAERIRRQILNMPHLRQ</sequence>
<keyword evidence="3" id="KW-1185">Reference proteome</keyword>
<feature type="region of interest" description="Disordered" evidence="1">
    <location>
        <begin position="527"/>
        <end position="559"/>
    </location>
</feature>
<feature type="region of interest" description="Disordered" evidence="1">
    <location>
        <begin position="64"/>
        <end position="162"/>
    </location>
</feature>
<feature type="compositionally biased region" description="Basic and acidic residues" evidence="1">
    <location>
        <begin position="550"/>
        <end position="559"/>
    </location>
</feature>
<feature type="compositionally biased region" description="Low complexity" evidence="1">
    <location>
        <begin position="67"/>
        <end position="80"/>
    </location>
</feature>
<gene>
    <name evidence="2" type="ORF">BDV25DRAFT_102096</name>
</gene>
<protein>
    <submittedName>
        <fullName evidence="2">Uncharacterized protein</fullName>
    </submittedName>
</protein>
<feature type="region of interest" description="Disordered" evidence="1">
    <location>
        <begin position="272"/>
        <end position="308"/>
    </location>
</feature>
<feature type="compositionally biased region" description="Basic residues" evidence="1">
    <location>
        <begin position="43"/>
        <end position="52"/>
    </location>
</feature>
<reference evidence="2 3" key="1">
    <citation type="submission" date="2019-04" db="EMBL/GenBank/DDBJ databases">
        <title>Friends and foes A comparative genomics study of 23 Aspergillus species from section Flavi.</title>
        <authorList>
            <consortium name="DOE Joint Genome Institute"/>
            <person name="Kjaerbolling I."/>
            <person name="Vesth T."/>
            <person name="Frisvad J.C."/>
            <person name="Nybo J.L."/>
            <person name="Theobald S."/>
            <person name="Kildgaard S."/>
            <person name="Isbrandt T."/>
            <person name="Kuo A."/>
            <person name="Sato A."/>
            <person name="Lyhne E.K."/>
            <person name="Kogle M.E."/>
            <person name="Wiebenga A."/>
            <person name="Kun R.S."/>
            <person name="Lubbers R.J."/>
            <person name="Makela M.R."/>
            <person name="Barry K."/>
            <person name="Chovatia M."/>
            <person name="Clum A."/>
            <person name="Daum C."/>
            <person name="Haridas S."/>
            <person name="He G."/>
            <person name="LaButti K."/>
            <person name="Lipzen A."/>
            <person name="Mondo S."/>
            <person name="Riley R."/>
            <person name="Salamov A."/>
            <person name="Simmons B.A."/>
            <person name="Magnuson J.K."/>
            <person name="Henrissat B."/>
            <person name="Mortensen U.H."/>
            <person name="Larsen T.O."/>
            <person name="Devries R.P."/>
            <person name="Grigoriev I.V."/>
            <person name="Machida M."/>
            <person name="Baker S.E."/>
            <person name="Andersen M.R."/>
        </authorList>
    </citation>
    <scope>NUCLEOTIDE SEQUENCE [LARGE SCALE GENOMIC DNA]</scope>
    <source>
        <strain evidence="2 3">IBT 18842</strain>
    </source>
</reference>
<feature type="region of interest" description="Disordered" evidence="1">
    <location>
        <begin position="333"/>
        <end position="358"/>
    </location>
</feature>